<dbReference type="SUPFAM" id="SSF47823">
    <property type="entry name" value="lambda integrase-like, N-terminal domain"/>
    <property type="match status" value="1"/>
</dbReference>
<name>A0A644T0V3_9ZZZZ</name>
<dbReference type="InterPro" id="IPR010998">
    <property type="entry name" value="Integrase_recombinase_N"/>
</dbReference>
<dbReference type="PROSITE" id="PS51898">
    <property type="entry name" value="TYR_RECOMBINASE"/>
    <property type="match status" value="1"/>
</dbReference>
<proteinExistence type="predicted"/>
<evidence type="ECO:0000259" key="4">
    <source>
        <dbReference type="PROSITE" id="PS51898"/>
    </source>
</evidence>
<dbReference type="AlphaFoldDB" id="A0A644T0V3"/>
<dbReference type="SUPFAM" id="SSF56349">
    <property type="entry name" value="DNA breaking-rejoining enzymes"/>
    <property type="match status" value="1"/>
</dbReference>
<dbReference type="PANTHER" id="PTHR34605:SF4">
    <property type="entry name" value="DNA ADENINE METHYLTRANSFERASE"/>
    <property type="match status" value="1"/>
</dbReference>
<comment type="caution">
    <text evidence="6">The sequence shown here is derived from an EMBL/GenBank/DDBJ whole genome shotgun (WGS) entry which is preliminary data.</text>
</comment>
<dbReference type="CDD" id="cd00799">
    <property type="entry name" value="INT_Cre_C"/>
    <property type="match status" value="1"/>
</dbReference>
<dbReference type="InterPro" id="IPR044068">
    <property type="entry name" value="CB"/>
</dbReference>
<gene>
    <name evidence="6" type="primary">xerD_9</name>
    <name evidence="6" type="ORF">SDC9_06096</name>
</gene>
<reference evidence="6" key="1">
    <citation type="submission" date="2019-08" db="EMBL/GenBank/DDBJ databases">
        <authorList>
            <person name="Kucharzyk K."/>
            <person name="Murdoch R.W."/>
            <person name="Higgins S."/>
            <person name="Loffler F."/>
        </authorList>
    </citation>
    <scope>NUCLEOTIDE SEQUENCE</scope>
</reference>
<dbReference type="Pfam" id="PF00589">
    <property type="entry name" value="Phage_integrase"/>
    <property type="match status" value="1"/>
</dbReference>
<feature type="domain" description="Core-binding (CB)" evidence="5">
    <location>
        <begin position="10"/>
        <end position="99"/>
    </location>
</feature>
<evidence type="ECO:0000256" key="2">
    <source>
        <dbReference type="ARBA" id="ARBA00023125"/>
    </source>
</evidence>
<organism evidence="6">
    <name type="scientific">bioreactor metagenome</name>
    <dbReference type="NCBI Taxonomy" id="1076179"/>
    <lineage>
        <taxon>unclassified sequences</taxon>
        <taxon>metagenomes</taxon>
        <taxon>ecological metagenomes</taxon>
    </lineage>
</organism>
<evidence type="ECO:0000256" key="1">
    <source>
        <dbReference type="ARBA" id="ARBA00022908"/>
    </source>
</evidence>
<keyword evidence="1" id="KW-0229">DNA integration</keyword>
<evidence type="ECO:0000313" key="6">
    <source>
        <dbReference type="EMBL" id="MPL60535.1"/>
    </source>
</evidence>
<evidence type="ECO:0000256" key="3">
    <source>
        <dbReference type="ARBA" id="ARBA00023172"/>
    </source>
</evidence>
<dbReference type="PROSITE" id="PS51900">
    <property type="entry name" value="CB"/>
    <property type="match status" value="1"/>
</dbReference>
<evidence type="ECO:0000259" key="5">
    <source>
        <dbReference type="PROSITE" id="PS51900"/>
    </source>
</evidence>
<keyword evidence="3" id="KW-0233">DNA recombination</keyword>
<dbReference type="EMBL" id="VSSQ01000012">
    <property type="protein sequence ID" value="MPL60535.1"/>
    <property type="molecule type" value="Genomic_DNA"/>
</dbReference>
<dbReference type="InterPro" id="IPR004107">
    <property type="entry name" value="Integrase_SAM-like_N"/>
</dbReference>
<dbReference type="InterPro" id="IPR052925">
    <property type="entry name" value="Phage_Integrase-like_Recomb"/>
</dbReference>
<dbReference type="InterPro" id="IPR011010">
    <property type="entry name" value="DNA_brk_join_enz"/>
</dbReference>
<dbReference type="InterPro" id="IPR002104">
    <property type="entry name" value="Integrase_catalytic"/>
</dbReference>
<dbReference type="GO" id="GO:0015074">
    <property type="term" value="P:DNA integration"/>
    <property type="evidence" value="ECO:0007669"/>
    <property type="project" value="UniProtKB-KW"/>
</dbReference>
<dbReference type="InterPro" id="IPR013762">
    <property type="entry name" value="Integrase-like_cat_sf"/>
</dbReference>
<feature type="domain" description="Tyr recombinase" evidence="4">
    <location>
        <begin position="127"/>
        <end position="323"/>
    </location>
</feature>
<dbReference type="Gene3D" id="1.10.443.10">
    <property type="entry name" value="Intergrase catalytic core"/>
    <property type="match status" value="1"/>
</dbReference>
<dbReference type="GO" id="GO:0006310">
    <property type="term" value="P:DNA recombination"/>
    <property type="evidence" value="ECO:0007669"/>
    <property type="project" value="UniProtKB-KW"/>
</dbReference>
<protein>
    <submittedName>
        <fullName evidence="6">Tyrosine recombinase XerD</fullName>
    </submittedName>
</protein>
<keyword evidence="2" id="KW-0238">DNA-binding</keyword>
<dbReference type="Pfam" id="PF02899">
    <property type="entry name" value="Phage_int_SAM_1"/>
    <property type="match status" value="1"/>
</dbReference>
<dbReference type="PANTHER" id="PTHR34605">
    <property type="entry name" value="PHAGE_INTEGRASE DOMAIN-CONTAINING PROTEIN"/>
    <property type="match status" value="1"/>
</dbReference>
<sequence length="326" mass="37114">MTTDNKEFVLRKNDLIENNEKLSQKSKNRMRKSKASNTLRAYEADWMDFYDWCSYHSLKSLPAEPETIVNYINDLADNAKANTVSRRLSAISENHIAAGYEDNNPCRGGLVRNALDAIKREKGTIQRGKAPLLFEDLQDIAQYFDINDIVGIRDKALLLTGFMGAFRRSELVKINVEDLNFSRDGVIILVHQSKGDQEGQGEYVAIPYNTDSSVCAVVGLKSWLDIAQLKIGPLFRPFNKYKQIRDRRLTDKSVAIIVKKYAALAGRNADNFAGHSLRRGFATSAAQHDVDERTIMQQTRHKSEKMVRRYIEQGNLFKNNALNKMF</sequence>
<dbReference type="Gene3D" id="1.10.150.130">
    <property type="match status" value="1"/>
</dbReference>
<accession>A0A644T0V3</accession>
<dbReference type="GO" id="GO:0003677">
    <property type="term" value="F:DNA binding"/>
    <property type="evidence" value="ECO:0007669"/>
    <property type="project" value="UniProtKB-KW"/>
</dbReference>